<dbReference type="GO" id="GO:0005886">
    <property type="term" value="C:plasma membrane"/>
    <property type="evidence" value="ECO:0007669"/>
    <property type="project" value="UniProtKB-SubCell"/>
</dbReference>
<accession>A0A1F5X9F7</accession>
<keyword evidence="5" id="KW-0597">Phosphoprotein</keyword>
<dbReference type="Gene3D" id="1.10.287.130">
    <property type="match status" value="1"/>
</dbReference>
<dbReference type="InterPro" id="IPR050736">
    <property type="entry name" value="Sensor_HK_Regulatory"/>
</dbReference>
<keyword evidence="8" id="KW-0418">Kinase</keyword>
<evidence type="ECO:0000256" key="4">
    <source>
        <dbReference type="ARBA" id="ARBA00022475"/>
    </source>
</evidence>
<evidence type="ECO:0000256" key="5">
    <source>
        <dbReference type="ARBA" id="ARBA00022553"/>
    </source>
</evidence>
<dbReference type="EC" id="2.7.13.3" evidence="3"/>
<evidence type="ECO:0000256" key="8">
    <source>
        <dbReference type="ARBA" id="ARBA00022777"/>
    </source>
</evidence>
<dbReference type="InterPro" id="IPR003660">
    <property type="entry name" value="HAMP_dom"/>
</dbReference>
<dbReference type="InterPro" id="IPR036890">
    <property type="entry name" value="HATPase_C_sf"/>
</dbReference>
<dbReference type="PROSITE" id="PS50885">
    <property type="entry name" value="HAMP"/>
    <property type="match status" value="1"/>
</dbReference>
<protein>
    <recommendedName>
        <fullName evidence="3">histidine kinase</fullName>
        <ecNumber evidence="3">2.7.13.3</ecNumber>
    </recommendedName>
</protein>
<dbReference type="InterPro" id="IPR036097">
    <property type="entry name" value="HisK_dim/P_sf"/>
</dbReference>
<dbReference type="SMART" id="SM00388">
    <property type="entry name" value="HisKA"/>
    <property type="match status" value="1"/>
</dbReference>
<dbReference type="InterPro" id="IPR005467">
    <property type="entry name" value="His_kinase_dom"/>
</dbReference>
<dbReference type="Pfam" id="PF02743">
    <property type="entry name" value="dCache_1"/>
    <property type="match status" value="1"/>
</dbReference>
<dbReference type="PRINTS" id="PR00344">
    <property type="entry name" value="BCTRLSENSOR"/>
</dbReference>
<evidence type="ECO:0000256" key="11">
    <source>
        <dbReference type="ARBA" id="ARBA00023136"/>
    </source>
</evidence>
<dbReference type="SMART" id="SM00387">
    <property type="entry name" value="HATPase_c"/>
    <property type="match status" value="1"/>
</dbReference>
<dbReference type="SUPFAM" id="SSF158472">
    <property type="entry name" value="HAMP domain-like"/>
    <property type="match status" value="1"/>
</dbReference>
<dbReference type="InterPro" id="IPR033479">
    <property type="entry name" value="dCache_1"/>
</dbReference>
<evidence type="ECO:0000256" key="3">
    <source>
        <dbReference type="ARBA" id="ARBA00012438"/>
    </source>
</evidence>
<evidence type="ECO:0000313" key="15">
    <source>
        <dbReference type="EMBL" id="OGF84181.1"/>
    </source>
</evidence>
<dbReference type="EMBL" id="MFIH01000055">
    <property type="protein sequence ID" value="OGF84181.1"/>
    <property type="molecule type" value="Genomic_DNA"/>
</dbReference>
<evidence type="ECO:0000256" key="7">
    <source>
        <dbReference type="ARBA" id="ARBA00022692"/>
    </source>
</evidence>
<keyword evidence="9 12" id="KW-1133">Transmembrane helix</keyword>
<comment type="catalytic activity">
    <reaction evidence="1">
        <text>ATP + protein L-histidine = ADP + protein N-phospho-L-histidine.</text>
        <dbReference type="EC" id="2.7.13.3"/>
    </reaction>
</comment>
<evidence type="ECO:0000259" key="14">
    <source>
        <dbReference type="PROSITE" id="PS50885"/>
    </source>
</evidence>
<keyword evidence="6" id="KW-0808">Transferase</keyword>
<gene>
    <name evidence="15" type="ORF">A2Z63_02500</name>
</gene>
<dbReference type="InterPro" id="IPR003661">
    <property type="entry name" value="HisK_dim/P_dom"/>
</dbReference>
<comment type="caution">
    <text evidence="15">The sequence shown here is derived from an EMBL/GenBank/DDBJ whole genome shotgun (WGS) entry which is preliminary data.</text>
</comment>
<dbReference type="CDD" id="cd18773">
    <property type="entry name" value="PDC1_HK_sensor"/>
    <property type="match status" value="1"/>
</dbReference>
<dbReference type="InterPro" id="IPR003594">
    <property type="entry name" value="HATPase_dom"/>
</dbReference>
<comment type="subcellular location">
    <subcellularLocation>
        <location evidence="2">Cell membrane</location>
        <topology evidence="2">Multi-pass membrane protein</topology>
    </subcellularLocation>
</comment>
<evidence type="ECO:0000256" key="2">
    <source>
        <dbReference type="ARBA" id="ARBA00004651"/>
    </source>
</evidence>
<dbReference type="SMART" id="SM00304">
    <property type="entry name" value="HAMP"/>
    <property type="match status" value="1"/>
</dbReference>
<evidence type="ECO:0000256" key="12">
    <source>
        <dbReference type="SAM" id="Phobius"/>
    </source>
</evidence>
<dbReference type="Pfam" id="PF02518">
    <property type="entry name" value="HATPase_c"/>
    <property type="match status" value="1"/>
</dbReference>
<feature type="transmembrane region" description="Helical" evidence="12">
    <location>
        <begin position="12"/>
        <end position="38"/>
    </location>
</feature>
<evidence type="ECO:0000256" key="1">
    <source>
        <dbReference type="ARBA" id="ARBA00000085"/>
    </source>
</evidence>
<dbReference type="AlphaFoldDB" id="A0A1F5X9F7"/>
<dbReference type="PANTHER" id="PTHR43711">
    <property type="entry name" value="TWO-COMPONENT HISTIDINE KINASE"/>
    <property type="match status" value="1"/>
</dbReference>
<dbReference type="PANTHER" id="PTHR43711:SF31">
    <property type="entry name" value="HISTIDINE KINASE"/>
    <property type="match status" value="1"/>
</dbReference>
<dbReference type="Gene3D" id="6.10.340.10">
    <property type="match status" value="1"/>
</dbReference>
<dbReference type="CDD" id="cd00075">
    <property type="entry name" value="HATPase"/>
    <property type="match status" value="1"/>
</dbReference>
<reference evidence="15 16" key="1">
    <citation type="journal article" date="2016" name="Nat. Commun.">
        <title>Thousands of microbial genomes shed light on interconnected biogeochemical processes in an aquifer system.</title>
        <authorList>
            <person name="Anantharaman K."/>
            <person name="Brown C.T."/>
            <person name="Hug L.A."/>
            <person name="Sharon I."/>
            <person name="Castelle C.J."/>
            <person name="Probst A.J."/>
            <person name="Thomas B.C."/>
            <person name="Singh A."/>
            <person name="Wilkins M.J."/>
            <person name="Karaoz U."/>
            <person name="Brodie E.L."/>
            <person name="Williams K.H."/>
            <person name="Hubbard S.S."/>
            <person name="Banfield J.F."/>
        </authorList>
    </citation>
    <scope>NUCLEOTIDE SEQUENCE [LARGE SCALE GENOMIC DNA]</scope>
</reference>
<dbReference type="Proteomes" id="UP000178405">
    <property type="component" value="Unassembled WGS sequence"/>
</dbReference>
<evidence type="ECO:0000256" key="6">
    <source>
        <dbReference type="ARBA" id="ARBA00022679"/>
    </source>
</evidence>
<dbReference type="Gene3D" id="3.30.450.20">
    <property type="entry name" value="PAS domain"/>
    <property type="match status" value="1"/>
</dbReference>
<dbReference type="CDD" id="cd06225">
    <property type="entry name" value="HAMP"/>
    <property type="match status" value="1"/>
</dbReference>
<evidence type="ECO:0000313" key="16">
    <source>
        <dbReference type="Proteomes" id="UP000178405"/>
    </source>
</evidence>
<feature type="transmembrane region" description="Helical" evidence="12">
    <location>
        <begin position="282"/>
        <end position="299"/>
    </location>
</feature>
<dbReference type="Pfam" id="PF00512">
    <property type="entry name" value="HisKA"/>
    <property type="match status" value="1"/>
</dbReference>
<dbReference type="GO" id="GO:0000155">
    <property type="term" value="F:phosphorelay sensor kinase activity"/>
    <property type="evidence" value="ECO:0007669"/>
    <property type="project" value="InterPro"/>
</dbReference>
<proteinExistence type="predicted"/>
<organism evidence="15 16">
    <name type="scientific">Candidatus Giovannonibacteria bacterium RIFCSPLOWO2_02_44_8</name>
    <dbReference type="NCBI Taxonomy" id="1798355"/>
    <lineage>
        <taxon>Bacteria</taxon>
        <taxon>Candidatus Giovannoniibacteriota</taxon>
    </lineage>
</organism>
<dbReference type="CDD" id="cd00082">
    <property type="entry name" value="HisKA"/>
    <property type="match status" value="1"/>
</dbReference>
<dbReference type="PROSITE" id="PS50109">
    <property type="entry name" value="HIS_KIN"/>
    <property type="match status" value="1"/>
</dbReference>
<evidence type="ECO:0000256" key="9">
    <source>
        <dbReference type="ARBA" id="ARBA00022989"/>
    </source>
</evidence>
<evidence type="ECO:0000259" key="13">
    <source>
        <dbReference type="PROSITE" id="PS50109"/>
    </source>
</evidence>
<sequence length="644" mass="72307">MRHSIALRHRLLVRLGVPFSLFLLVLIIALGSLTYYSYARNRAEAAKVPERIAYLTKERIISFFENSHRNLVIASKSARIMQLTDTERRFLDNITKEDPAIIELAIFDANGSEIYKVEEATASIAPLSEDITRAQYFIDTVHNGREKISEPKTSVYGTPYIIWALPILINRRPVGMIRATIDISVLWETVASASPDGTAHVYIVDTEGAILVSNRSVPAPRSQFARDIVINLRNDSDIYSYTGLLNAEVVGQAEILPLTDWIVVAEIPLSILMAETQKNTRILLIFTFLLLLLAAYEFATLRRYLFEPLSILIKNVENLGTGNYKARAHITVKNELSVLASVMNEMAEKILQYTSGLEEQVKGRTKELAEKVEILDRANQQLDRSGKLLIRRDLELTRANERLRTLDQMKSDFVSTATHQLRTPLSAIKWTISMLLKGDVGPITNEQRTFLMKTYESNDRMLALLSDLLLSDKIDSGKLQSSPEATTILPDLLDNVLIEMQPLADKQHITLRFAGRKDSYPSIKIGAQDMRAVFQNLIENAVKYTRPGGIVNMEIREDVPGRMRVAVSDTGIGIPPVQQKNIFSRFFRGENAARMEPDGSGLGLFIAKGIVEKHGGTIGFESKEGEGTTFHVELPIIKNNRKQK</sequence>
<evidence type="ECO:0000256" key="10">
    <source>
        <dbReference type="ARBA" id="ARBA00023012"/>
    </source>
</evidence>
<name>A0A1F5X9F7_9BACT</name>
<feature type="domain" description="HAMP" evidence="14">
    <location>
        <begin position="303"/>
        <end position="355"/>
    </location>
</feature>
<feature type="domain" description="Histidine kinase" evidence="13">
    <location>
        <begin position="416"/>
        <end position="638"/>
    </location>
</feature>
<keyword evidence="10" id="KW-0902">Two-component regulatory system</keyword>
<dbReference type="InterPro" id="IPR004358">
    <property type="entry name" value="Sig_transdc_His_kin-like_C"/>
</dbReference>
<keyword evidence="11 12" id="KW-0472">Membrane</keyword>
<keyword evidence="4" id="KW-1003">Cell membrane</keyword>
<dbReference type="SUPFAM" id="SSF55874">
    <property type="entry name" value="ATPase domain of HSP90 chaperone/DNA topoisomerase II/histidine kinase"/>
    <property type="match status" value="1"/>
</dbReference>
<dbReference type="Gene3D" id="3.30.565.10">
    <property type="entry name" value="Histidine kinase-like ATPase, C-terminal domain"/>
    <property type="match status" value="1"/>
</dbReference>
<dbReference type="FunFam" id="3.30.565.10:FF:000006">
    <property type="entry name" value="Sensor histidine kinase WalK"/>
    <property type="match status" value="1"/>
</dbReference>
<keyword evidence="7 12" id="KW-0812">Transmembrane</keyword>
<dbReference type="SUPFAM" id="SSF47384">
    <property type="entry name" value="Homodimeric domain of signal transducing histidine kinase"/>
    <property type="match status" value="1"/>
</dbReference>